<evidence type="ECO:0000313" key="2">
    <source>
        <dbReference type="EMBL" id="EYC30388.1"/>
    </source>
</evidence>
<accession>A0A016VUE4</accession>
<reference evidence="3" key="1">
    <citation type="journal article" date="2015" name="Nat. Genet.">
        <title>The genome and transcriptome of the zoonotic hookworm Ancylostoma ceylanicum identify infection-specific gene families.</title>
        <authorList>
            <person name="Schwarz E.M."/>
            <person name="Hu Y."/>
            <person name="Antoshechkin I."/>
            <person name="Miller M.M."/>
            <person name="Sternberg P.W."/>
            <person name="Aroian R.V."/>
        </authorList>
    </citation>
    <scope>NUCLEOTIDE SEQUENCE</scope>
    <source>
        <strain evidence="3">HY135</strain>
    </source>
</reference>
<name>A0A016VUE4_9BILA</name>
<keyword evidence="1" id="KW-0472">Membrane</keyword>
<evidence type="ECO:0000313" key="3">
    <source>
        <dbReference type="Proteomes" id="UP000024635"/>
    </source>
</evidence>
<feature type="transmembrane region" description="Helical" evidence="1">
    <location>
        <begin position="62"/>
        <end position="83"/>
    </location>
</feature>
<proteinExistence type="predicted"/>
<dbReference type="Proteomes" id="UP000024635">
    <property type="component" value="Unassembled WGS sequence"/>
</dbReference>
<protein>
    <submittedName>
        <fullName evidence="2">Uncharacterized protein</fullName>
    </submittedName>
</protein>
<dbReference type="EMBL" id="JARK01001341">
    <property type="protein sequence ID" value="EYC30388.1"/>
    <property type="molecule type" value="Genomic_DNA"/>
</dbReference>
<keyword evidence="1" id="KW-1133">Transmembrane helix</keyword>
<comment type="caution">
    <text evidence="2">The sequence shown here is derived from an EMBL/GenBank/DDBJ whole genome shotgun (WGS) entry which is preliminary data.</text>
</comment>
<evidence type="ECO:0000256" key="1">
    <source>
        <dbReference type="SAM" id="Phobius"/>
    </source>
</evidence>
<gene>
    <name evidence="2" type="primary">Acey_s0005.g2623</name>
    <name evidence="2" type="ORF">Y032_0005g2623</name>
</gene>
<organism evidence="2 3">
    <name type="scientific">Ancylostoma ceylanicum</name>
    <dbReference type="NCBI Taxonomy" id="53326"/>
    <lineage>
        <taxon>Eukaryota</taxon>
        <taxon>Metazoa</taxon>
        <taxon>Ecdysozoa</taxon>
        <taxon>Nematoda</taxon>
        <taxon>Chromadorea</taxon>
        <taxon>Rhabditida</taxon>
        <taxon>Rhabditina</taxon>
        <taxon>Rhabditomorpha</taxon>
        <taxon>Strongyloidea</taxon>
        <taxon>Ancylostomatidae</taxon>
        <taxon>Ancylostomatinae</taxon>
        <taxon>Ancylostoma</taxon>
    </lineage>
</organism>
<sequence length="107" mass="12159">MFTGVFQYAEHECDNHFVPSIDLSTLLIFRNFCPRVGEDVSTGVIQYAEREHNNSFARSIDLLILLIFAIFAHGSVRMCLLGLSNKLNANIARISEEFTNKITFPTF</sequence>
<dbReference type="AlphaFoldDB" id="A0A016VUE4"/>
<keyword evidence="3" id="KW-1185">Reference proteome</keyword>
<keyword evidence="1" id="KW-0812">Transmembrane</keyword>